<sequence length="673" mass="76062">MATPPIPPDSPFKMTVSLNVLNHLGINLYSNIPAVLSELVANAYDADATKVKISIGEDELVVEDDGVGMTIEEINGRFLHVGYDKRNDAHNPIGKKTRRGRLPMGRKGIGKLSVFSIARQVEVHTAKEGQRHAFVMALDAIKEQIANEGKNKPGDYYPVPLPGASVDRGTKLVLRDLKKQSNKTATFLRRRLARRFAFQAERDQFVVEIDGKPIGLDDRDYFKKIQFLWYLGEESSEYAKSAINAVEKQKIDNVIGVDEKGQPIKITGWIGTVVQPGDIEEQDNVIVLLARKKLIQEDVLAQFQEAGVYADYIVGEVNADFLDADEQEDVVTSDRQRIQEDDPRYERLKVFLRDQVVARIRREWTALRLKEGGKKARSNPVLSVWLDSHEGDNKKFAEKMLSKIETFKFSDEASKLELYKASILGFERLALKHSLSRLDELEGQEDFEATMSVLSSLDDLEAAHYHQIVKSRLDVIKTLEQRLPTDKERAIQDYLFEHLWLLDPGWERATAVPAIIEESVKTAFAGIDAGLTPEESSGRVDIRYQKVGGEHVIIELKKYDRKVTMFDLMQQIDKYIGALQKCLHAQFGQHEPPIEAICIVGHRPSDYNDRTKKMMAEQGGRVITYSEMIASAQAAYTDYLAGDRKVSRITQVVEQLEQHVLEQQRQAALVDAS</sequence>
<evidence type="ECO:0008006" key="3">
    <source>
        <dbReference type="Google" id="ProtNLM"/>
    </source>
</evidence>
<accession>A0ABP9XEK1</accession>
<keyword evidence="2" id="KW-1185">Reference proteome</keyword>
<dbReference type="InterPro" id="IPR011856">
    <property type="entry name" value="tRNA_endonuc-like_dom_sf"/>
</dbReference>
<comment type="caution">
    <text evidence="1">The sequence shown here is derived from an EMBL/GenBank/DDBJ whole genome shotgun (WGS) entry which is preliminary data.</text>
</comment>
<dbReference type="RefSeq" id="WP_345454510.1">
    <property type="nucleotide sequence ID" value="NZ_BAABRV010000004.1"/>
</dbReference>
<dbReference type="EMBL" id="BAABRV010000004">
    <property type="protein sequence ID" value="GAA5533802.1"/>
    <property type="molecule type" value="Genomic_DNA"/>
</dbReference>
<dbReference type="InterPro" id="IPR036890">
    <property type="entry name" value="HATPase_C_sf"/>
</dbReference>
<reference evidence="1 2" key="1">
    <citation type="submission" date="2024-02" db="EMBL/GenBank/DDBJ databases">
        <title>Deinococcus aluminii NBRC 112889.</title>
        <authorList>
            <person name="Ichikawa N."/>
            <person name="Katano-Makiyama Y."/>
            <person name="Hidaka K."/>
        </authorList>
    </citation>
    <scope>NUCLEOTIDE SEQUENCE [LARGE SCALE GENOMIC DNA]</scope>
    <source>
        <strain evidence="1 2">NBRC 112889</strain>
    </source>
</reference>
<dbReference type="Pfam" id="PF13589">
    <property type="entry name" value="HATPase_c_3"/>
    <property type="match status" value="1"/>
</dbReference>
<dbReference type="Proteomes" id="UP001404956">
    <property type="component" value="Unassembled WGS sequence"/>
</dbReference>
<gene>
    <name evidence="1" type="ORF">Dalu01_02210</name>
</gene>
<protein>
    <recommendedName>
        <fullName evidence="3">ATP-binding protein</fullName>
    </recommendedName>
</protein>
<proteinExistence type="predicted"/>
<dbReference type="Gene3D" id="3.30.565.10">
    <property type="entry name" value="Histidine kinase-like ATPase, C-terminal domain"/>
    <property type="match status" value="1"/>
</dbReference>
<dbReference type="SUPFAM" id="SSF55874">
    <property type="entry name" value="ATPase domain of HSP90 chaperone/DNA topoisomerase II/histidine kinase"/>
    <property type="match status" value="1"/>
</dbReference>
<dbReference type="Gene3D" id="3.40.1350.10">
    <property type="match status" value="1"/>
</dbReference>
<organism evidence="1 2">
    <name type="scientific">Deinococcus aluminii</name>
    <dbReference type="NCBI Taxonomy" id="1656885"/>
    <lineage>
        <taxon>Bacteria</taxon>
        <taxon>Thermotogati</taxon>
        <taxon>Deinococcota</taxon>
        <taxon>Deinococci</taxon>
        <taxon>Deinococcales</taxon>
        <taxon>Deinococcaceae</taxon>
        <taxon>Deinococcus</taxon>
    </lineage>
</organism>
<evidence type="ECO:0000313" key="2">
    <source>
        <dbReference type="Proteomes" id="UP001404956"/>
    </source>
</evidence>
<evidence type="ECO:0000313" key="1">
    <source>
        <dbReference type="EMBL" id="GAA5533802.1"/>
    </source>
</evidence>
<name>A0ABP9XEK1_9DEIO</name>